<dbReference type="RefSeq" id="WP_394511276.1">
    <property type="nucleotide sequence ID" value="NZ_JBIGHX010000003.1"/>
</dbReference>
<accession>A0ABW7GKC5</accession>
<feature type="signal peptide" evidence="2">
    <location>
        <begin position="1"/>
        <end position="29"/>
    </location>
</feature>
<feature type="region of interest" description="Disordered" evidence="1">
    <location>
        <begin position="78"/>
        <end position="99"/>
    </location>
</feature>
<evidence type="ECO:0000256" key="2">
    <source>
        <dbReference type="SAM" id="SignalP"/>
    </source>
</evidence>
<evidence type="ECO:0000256" key="1">
    <source>
        <dbReference type="SAM" id="MobiDB-lite"/>
    </source>
</evidence>
<evidence type="ECO:0000313" key="4">
    <source>
        <dbReference type="Proteomes" id="UP001606302"/>
    </source>
</evidence>
<sequence length="99" mass="10630">MSTLNLRYPWIALLSTAAALLLTVLPAQAFTDANADLKDAMTDRSARVVVVAKSPPARQAAWVPPSAKRLDGFKPVLPPEREAVASRPPAQTLARAQSR</sequence>
<reference evidence="3 4" key="1">
    <citation type="submission" date="2024-08" db="EMBL/GenBank/DDBJ databases">
        <authorList>
            <person name="Lu H."/>
        </authorList>
    </citation>
    <scope>NUCLEOTIDE SEQUENCE [LARGE SCALE GENOMIC DNA]</scope>
    <source>
        <strain evidence="3 4">DXS20W</strain>
    </source>
</reference>
<comment type="caution">
    <text evidence="3">The sequence shown here is derived from an EMBL/GenBank/DDBJ whole genome shotgun (WGS) entry which is preliminary data.</text>
</comment>
<keyword evidence="2" id="KW-0732">Signal</keyword>
<dbReference type="Proteomes" id="UP001606302">
    <property type="component" value="Unassembled WGS sequence"/>
</dbReference>
<gene>
    <name evidence="3" type="ORF">ACG04Q_12630</name>
</gene>
<protein>
    <submittedName>
        <fullName evidence="3">Uncharacterized protein</fullName>
    </submittedName>
</protein>
<keyword evidence="4" id="KW-1185">Reference proteome</keyword>
<evidence type="ECO:0000313" key="3">
    <source>
        <dbReference type="EMBL" id="MFG6462418.1"/>
    </source>
</evidence>
<proteinExistence type="predicted"/>
<organism evidence="3 4">
    <name type="scientific">Pelomonas lactea</name>
    <dbReference type="NCBI Taxonomy" id="3299030"/>
    <lineage>
        <taxon>Bacteria</taxon>
        <taxon>Pseudomonadati</taxon>
        <taxon>Pseudomonadota</taxon>
        <taxon>Betaproteobacteria</taxon>
        <taxon>Burkholderiales</taxon>
        <taxon>Sphaerotilaceae</taxon>
        <taxon>Roseateles</taxon>
    </lineage>
</organism>
<name>A0ABW7GKC5_9BURK</name>
<feature type="chain" id="PRO_5045577334" evidence="2">
    <location>
        <begin position="30"/>
        <end position="99"/>
    </location>
</feature>
<dbReference type="EMBL" id="JBIGHX010000003">
    <property type="protein sequence ID" value="MFG6462418.1"/>
    <property type="molecule type" value="Genomic_DNA"/>
</dbReference>